<reference evidence="7 9" key="1">
    <citation type="journal article" date="2018" name="BMC Genomics">
        <title>Comparative genomics of the wheat fungal pathogen Pyrenophora tritici-repentis reveals chromosomal variations and genome plasticity.</title>
        <authorList>
            <person name="Moolhuijzen P."/>
            <person name="See P.T."/>
            <person name="Hane J.K."/>
            <person name="Shi G."/>
            <person name="Liu Z."/>
            <person name="Oliver R.P."/>
            <person name="Moffat C.S."/>
        </authorList>
    </citation>
    <scope>NUCLEOTIDE SEQUENCE [LARGE SCALE GENOMIC DNA]</scope>
    <source>
        <strain evidence="7">M4</strain>
    </source>
</reference>
<evidence type="ECO:0000313" key="7">
    <source>
        <dbReference type="EMBL" id="KAF7568186.1"/>
    </source>
</evidence>
<evidence type="ECO:0000256" key="3">
    <source>
        <dbReference type="ARBA" id="ARBA00022692"/>
    </source>
</evidence>
<name>A0A2W1FVH7_9PLEO</name>
<dbReference type="PANTHER" id="PTHR21659:SF42">
    <property type="entry name" value="UPF0057 MEMBRANE PROTEIN ZK632.10-RELATED"/>
    <property type="match status" value="1"/>
</dbReference>
<dbReference type="EMBL" id="NQIK02000007">
    <property type="protein sequence ID" value="KAF7568186.1"/>
    <property type="molecule type" value="Genomic_DNA"/>
</dbReference>
<evidence type="ECO:0000256" key="5">
    <source>
        <dbReference type="ARBA" id="ARBA00023136"/>
    </source>
</evidence>
<dbReference type="Proteomes" id="UP000249757">
    <property type="component" value="Unassembled WGS sequence"/>
</dbReference>
<evidence type="ECO:0000256" key="6">
    <source>
        <dbReference type="SAM" id="Phobius"/>
    </source>
</evidence>
<proteinExistence type="inferred from homology"/>
<comment type="similarity">
    <text evidence="2">Belongs to the UPF0057 (PMP3) family.</text>
</comment>
<feature type="transmembrane region" description="Helical" evidence="6">
    <location>
        <begin position="29"/>
        <end position="50"/>
    </location>
</feature>
<dbReference type="Pfam" id="PF01679">
    <property type="entry name" value="Pmp3"/>
    <property type="match status" value="1"/>
</dbReference>
<dbReference type="EMBL" id="NRDI02000012">
    <property type="protein sequence ID" value="KAI1512033.1"/>
    <property type="molecule type" value="Genomic_DNA"/>
</dbReference>
<evidence type="ECO:0000313" key="10">
    <source>
        <dbReference type="Proteomes" id="UP000249757"/>
    </source>
</evidence>
<feature type="transmembrane region" description="Helical" evidence="6">
    <location>
        <begin position="5"/>
        <end position="23"/>
    </location>
</feature>
<dbReference type="AlphaFoldDB" id="A0A2W1FVH7"/>
<keyword evidence="4 6" id="KW-1133">Transmembrane helix</keyword>
<accession>A0A2W1FVH7</accession>
<keyword evidence="10" id="KW-1185">Reference proteome</keyword>
<comment type="subcellular location">
    <subcellularLocation>
        <location evidence="1">Membrane</location>
    </subcellularLocation>
</comment>
<evidence type="ECO:0000313" key="8">
    <source>
        <dbReference type="EMBL" id="KAI1512033.1"/>
    </source>
</evidence>
<dbReference type="OMA" id="EYVYYER"/>
<dbReference type="GO" id="GO:0016020">
    <property type="term" value="C:membrane"/>
    <property type="evidence" value="ECO:0007669"/>
    <property type="project" value="UniProtKB-SubCell"/>
</dbReference>
<keyword evidence="5 6" id="KW-0472">Membrane</keyword>
<evidence type="ECO:0000313" key="9">
    <source>
        <dbReference type="Proteomes" id="UP000245464"/>
    </source>
</evidence>
<dbReference type="PROSITE" id="PS51257">
    <property type="entry name" value="PROKAR_LIPOPROTEIN"/>
    <property type="match status" value="1"/>
</dbReference>
<evidence type="ECO:0000256" key="4">
    <source>
        <dbReference type="ARBA" id="ARBA00022989"/>
    </source>
</evidence>
<dbReference type="OrthoDB" id="2152119at2759"/>
<organism evidence="7 9">
    <name type="scientific">Pyrenophora tritici-repentis</name>
    <dbReference type="NCBI Taxonomy" id="45151"/>
    <lineage>
        <taxon>Eukaryota</taxon>
        <taxon>Fungi</taxon>
        <taxon>Dikarya</taxon>
        <taxon>Ascomycota</taxon>
        <taxon>Pezizomycotina</taxon>
        <taxon>Dothideomycetes</taxon>
        <taxon>Pleosporomycetidae</taxon>
        <taxon>Pleosporales</taxon>
        <taxon>Pleosporineae</taxon>
        <taxon>Pleosporaceae</taxon>
        <taxon>Pyrenophora</taxon>
    </lineage>
</organism>
<dbReference type="InterPro" id="IPR000612">
    <property type="entry name" value="PMP3"/>
</dbReference>
<dbReference type="Proteomes" id="UP000245464">
    <property type="component" value="Chromosome 7"/>
</dbReference>
<reference evidence="8" key="2">
    <citation type="submission" date="2021-05" db="EMBL/GenBank/DDBJ databases">
        <authorList>
            <person name="Moolhuijzen P.M."/>
            <person name="Moffat C.S."/>
        </authorList>
    </citation>
    <scope>NUCLEOTIDE SEQUENCE</scope>
    <source>
        <strain evidence="8">86-124</strain>
    </source>
</reference>
<evidence type="ECO:0000256" key="1">
    <source>
        <dbReference type="ARBA" id="ARBA00004370"/>
    </source>
</evidence>
<gene>
    <name evidence="8" type="ORF">Ptr86124_008873</name>
    <name evidence="7" type="ORF">PtrM4_127990</name>
</gene>
<reference evidence="8" key="3">
    <citation type="journal article" date="2022" name="bioRxiv">
        <title>A global pangenome for the wheat fungal pathogen Pyrenophora tritici-repentis and prediction of effector protein structural homology.</title>
        <authorList>
            <person name="Moolhuijzen P."/>
            <person name="See P.T."/>
            <person name="Shi G."/>
            <person name="Powell H.R."/>
            <person name="Cockram J."/>
            <person name="Jorgensen L.N."/>
            <person name="Benslimane H."/>
            <person name="Strelkov S.E."/>
            <person name="Turner J."/>
            <person name="Liu Z."/>
            <person name="Moffat C.S."/>
        </authorList>
    </citation>
    <scope>NUCLEOTIDE SEQUENCE</scope>
    <source>
        <strain evidence="8">86-124</strain>
    </source>
</reference>
<reference evidence="10" key="4">
    <citation type="journal article" date="2022" name="Microb. Genom.">
        <title>A global pangenome for the wheat fungal pathogen Pyrenophora tritici-repentis and prediction of effector protein structural homology.</title>
        <authorList>
            <person name="Moolhuijzen P.M."/>
            <person name="See P.T."/>
            <person name="Shi G."/>
            <person name="Powell H.R."/>
            <person name="Cockram J."/>
            <person name="Jorgensen L.N."/>
            <person name="Benslimane H."/>
            <person name="Strelkov S.E."/>
            <person name="Turner J."/>
            <person name="Liu Z."/>
            <person name="Moffat C.S."/>
        </authorList>
    </citation>
    <scope>NUCLEOTIDE SEQUENCE [LARGE SCALE GENOMIC DNA]</scope>
</reference>
<dbReference type="PANTHER" id="PTHR21659">
    <property type="entry name" value="HYDROPHOBIC PROTEIN RCI2 LOW TEMPERATURE AND SALT RESPONSIVE PROTEIN LTI6 -RELATED"/>
    <property type="match status" value="1"/>
</dbReference>
<protein>
    <submittedName>
        <fullName evidence="7">Pmp3 multi-domain protein</fullName>
    </submittedName>
    <submittedName>
        <fullName evidence="8">Proteolipid membrane potential modulator</fullName>
    </submittedName>
</protein>
<comment type="caution">
    <text evidence="7">The sequence shown here is derived from an EMBL/GenBank/DDBJ whole genome shotgun (WGS) entry which is preliminary data.</text>
</comment>
<keyword evidence="3 6" id="KW-0812">Transmembrane</keyword>
<evidence type="ECO:0000256" key="2">
    <source>
        <dbReference type="ARBA" id="ARBA00009530"/>
    </source>
</evidence>
<sequence length="108" mass="11455">MIKTFLLVLITIFMPPVGVFLVAGCGADLLINICLTLLAFIPGHVHAFYIEYVYVKRRDQARAGTLDAKPAPGIYSKKVQNGGTKGVVPVAPVAPAAEVPVQQAGTVH</sequence>